<feature type="transmembrane region" description="Helical" evidence="5">
    <location>
        <begin position="99"/>
        <end position="121"/>
    </location>
</feature>
<dbReference type="GO" id="GO:0005886">
    <property type="term" value="C:plasma membrane"/>
    <property type="evidence" value="ECO:0007669"/>
    <property type="project" value="UniProtKB-SubCell"/>
</dbReference>
<evidence type="ECO:0000259" key="6">
    <source>
        <dbReference type="PROSITE" id="PS50850"/>
    </source>
</evidence>
<evidence type="ECO:0000256" key="3">
    <source>
        <dbReference type="ARBA" id="ARBA00022989"/>
    </source>
</evidence>
<feature type="transmembrane region" description="Helical" evidence="5">
    <location>
        <begin position="68"/>
        <end position="87"/>
    </location>
</feature>
<keyword evidence="2 5" id="KW-0812">Transmembrane</keyword>
<comment type="subcellular location">
    <subcellularLocation>
        <location evidence="1">Cell membrane</location>
        <topology evidence="1">Multi-pass membrane protein</topology>
    </subcellularLocation>
</comment>
<keyword evidence="3 5" id="KW-1133">Transmembrane helix</keyword>
<dbReference type="InterPro" id="IPR036259">
    <property type="entry name" value="MFS_trans_sf"/>
</dbReference>
<reference evidence="7 8" key="1">
    <citation type="submission" date="2020-05" db="EMBL/GenBank/DDBJ databases">
        <title>DNA-SIP metagenomic assembled genomes.</title>
        <authorList>
            <person name="Yu J."/>
        </authorList>
    </citation>
    <scope>NUCLEOTIDE SEQUENCE [LARGE SCALE GENOMIC DNA]</scope>
    <source>
        <strain evidence="7">Bin5.27</strain>
    </source>
</reference>
<gene>
    <name evidence="7" type="ORF">HOQ43_08135</name>
</gene>
<dbReference type="AlphaFoldDB" id="A0A850CAD6"/>
<name>A0A850CAD6_9ACTN</name>
<protein>
    <submittedName>
        <fullName evidence="7">MFS transporter</fullName>
    </submittedName>
</protein>
<dbReference type="EMBL" id="JABFXE010000346">
    <property type="protein sequence ID" value="NUQ88416.1"/>
    <property type="molecule type" value="Genomic_DNA"/>
</dbReference>
<dbReference type="Proteomes" id="UP000574690">
    <property type="component" value="Unassembled WGS sequence"/>
</dbReference>
<evidence type="ECO:0000256" key="5">
    <source>
        <dbReference type="SAM" id="Phobius"/>
    </source>
</evidence>
<dbReference type="SUPFAM" id="SSF103473">
    <property type="entry name" value="MFS general substrate transporter"/>
    <property type="match status" value="1"/>
</dbReference>
<dbReference type="PANTHER" id="PTHR43683:SF1">
    <property type="entry name" value="MULTIDRUG EFFLUX PROTEIN YFMO"/>
    <property type="match status" value="1"/>
</dbReference>
<dbReference type="Pfam" id="PF07690">
    <property type="entry name" value="MFS_1"/>
    <property type="match status" value="1"/>
</dbReference>
<dbReference type="InterPro" id="IPR011701">
    <property type="entry name" value="MFS"/>
</dbReference>
<sequence>MNPGPAAPCIGGSARMEQPEKASILRQPTAVWAIAFACAVSFMGIGLVDPILPAISEGLRASPSQTMLLFTSYLMITAVAMFFSGFISSRVGVKRTLIAGLALIVVFAGLAGASDTVGQIIGFRAGWGLGNA</sequence>
<evidence type="ECO:0000313" key="7">
    <source>
        <dbReference type="EMBL" id="NUQ88416.1"/>
    </source>
</evidence>
<feature type="non-terminal residue" evidence="7">
    <location>
        <position position="132"/>
    </location>
</feature>
<dbReference type="PROSITE" id="PS50850">
    <property type="entry name" value="MFS"/>
    <property type="match status" value="1"/>
</dbReference>
<keyword evidence="4 5" id="KW-0472">Membrane</keyword>
<evidence type="ECO:0000256" key="1">
    <source>
        <dbReference type="ARBA" id="ARBA00004651"/>
    </source>
</evidence>
<dbReference type="Gene3D" id="1.20.1250.20">
    <property type="entry name" value="MFS general substrate transporter like domains"/>
    <property type="match status" value="1"/>
</dbReference>
<evidence type="ECO:0000256" key="2">
    <source>
        <dbReference type="ARBA" id="ARBA00022692"/>
    </source>
</evidence>
<accession>A0A850CAD6</accession>
<dbReference type="InterPro" id="IPR020846">
    <property type="entry name" value="MFS_dom"/>
</dbReference>
<feature type="domain" description="Major facilitator superfamily (MFS) profile" evidence="6">
    <location>
        <begin position="30"/>
        <end position="132"/>
    </location>
</feature>
<dbReference type="GO" id="GO:0022857">
    <property type="term" value="F:transmembrane transporter activity"/>
    <property type="evidence" value="ECO:0007669"/>
    <property type="project" value="InterPro"/>
</dbReference>
<evidence type="ECO:0000256" key="4">
    <source>
        <dbReference type="ARBA" id="ARBA00023136"/>
    </source>
</evidence>
<proteinExistence type="predicted"/>
<evidence type="ECO:0000313" key="8">
    <source>
        <dbReference type="Proteomes" id="UP000574690"/>
    </source>
</evidence>
<feature type="transmembrane region" description="Helical" evidence="5">
    <location>
        <begin position="30"/>
        <end position="48"/>
    </location>
</feature>
<comment type="caution">
    <text evidence="7">The sequence shown here is derived from an EMBL/GenBank/DDBJ whole genome shotgun (WGS) entry which is preliminary data.</text>
</comment>
<dbReference type="InterPro" id="IPR053200">
    <property type="entry name" value="YfmO-like"/>
</dbReference>
<organism evidence="7 8">
    <name type="scientific">Glycomyces artemisiae</name>
    <dbReference type="NCBI Taxonomy" id="1076443"/>
    <lineage>
        <taxon>Bacteria</taxon>
        <taxon>Bacillati</taxon>
        <taxon>Actinomycetota</taxon>
        <taxon>Actinomycetes</taxon>
        <taxon>Glycomycetales</taxon>
        <taxon>Glycomycetaceae</taxon>
        <taxon>Glycomyces</taxon>
    </lineage>
</organism>
<dbReference type="PANTHER" id="PTHR43683">
    <property type="entry name" value="MULTIDRUG EFFLUX PROTEIN YFMO"/>
    <property type="match status" value="1"/>
</dbReference>